<evidence type="ECO:0000313" key="4">
    <source>
        <dbReference type="Proteomes" id="UP000077734"/>
    </source>
</evidence>
<dbReference type="RefSeq" id="WP_064022951.1">
    <property type="nucleotide sequence ID" value="NZ_AP019777.1"/>
</dbReference>
<dbReference type="Gene3D" id="3.30.750.24">
    <property type="entry name" value="STAS domain"/>
    <property type="match status" value="1"/>
</dbReference>
<dbReference type="InterPro" id="IPR058548">
    <property type="entry name" value="MlaB-like_STAS"/>
</dbReference>
<evidence type="ECO:0000313" key="2">
    <source>
        <dbReference type="EMBL" id="OAI09801.1"/>
    </source>
</evidence>
<dbReference type="AlphaFoldDB" id="A0A177MVY7"/>
<dbReference type="Proteomes" id="UP000077857">
    <property type="component" value="Unassembled WGS sequence"/>
</dbReference>
<dbReference type="InterPro" id="IPR036513">
    <property type="entry name" value="STAS_dom_sf"/>
</dbReference>
<organism evidence="2 5">
    <name type="scientific">Methylomonas koyamae</name>
    <dbReference type="NCBI Taxonomy" id="702114"/>
    <lineage>
        <taxon>Bacteria</taxon>
        <taxon>Pseudomonadati</taxon>
        <taxon>Pseudomonadota</taxon>
        <taxon>Gammaproteobacteria</taxon>
        <taxon>Methylococcales</taxon>
        <taxon>Methylococcaceae</taxon>
        <taxon>Methylomonas</taxon>
    </lineage>
</organism>
<reference evidence="2 5" key="1">
    <citation type="submission" date="2016-03" db="EMBL/GenBank/DDBJ databases">
        <authorList>
            <person name="Ploux O."/>
        </authorList>
    </citation>
    <scope>NUCLEOTIDE SEQUENCE [LARGE SCALE GENOMIC DNA]</scope>
    <source>
        <strain evidence="2 5">R-45378</strain>
    </source>
</reference>
<dbReference type="SUPFAM" id="SSF52091">
    <property type="entry name" value="SpoIIaa-like"/>
    <property type="match status" value="1"/>
</dbReference>
<dbReference type="Pfam" id="PF13466">
    <property type="entry name" value="STAS_2"/>
    <property type="match status" value="1"/>
</dbReference>
<protein>
    <submittedName>
        <fullName evidence="2">Anti-anti-sigma factor</fullName>
    </submittedName>
</protein>
<dbReference type="Proteomes" id="UP000077734">
    <property type="component" value="Unassembled WGS sequence"/>
</dbReference>
<dbReference type="KEGG" id="mko:MKLM6_3917"/>
<sequence length="103" mass="11326">MPKLTVTEQAPGHYTVEGNLTFASIDKQSLKSFNFLKGMDSICIDLANVGTTDSAGLALMIEWIKQARSNRVKLSFKNVPAQLLALAKLSGFDETEYFANRTP</sequence>
<reference evidence="3 4" key="2">
    <citation type="submission" date="2016-03" db="EMBL/GenBank/DDBJ databases">
        <authorList>
            <person name="Heylen K."/>
            <person name="De Vos P."/>
            <person name="Vekeman B."/>
        </authorList>
    </citation>
    <scope>NUCLEOTIDE SEQUENCE [LARGE SCALE GENOMIC DNA]</scope>
    <source>
        <strain evidence="3 4">R-49807</strain>
    </source>
</reference>
<dbReference type="OrthoDB" id="5297990at2"/>
<evidence type="ECO:0000313" key="3">
    <source>
        <dbReference type="EMBL" id="OAI28260.1"/>
    </source>
</evidence>
<proteinExistence type="predicted"/>
<evidence type="ECO:0000313" key="5">
    <source>
        <dbReference type="Proteomes" id="UP000077857"/>
    </source>
</evidence>
<evidence type="ECO:0000259" key="1">
    <source>
        <dbReference type="PROSITE" id="PS50801"/>
    </source>
</evidence>
<dbReference type="EMBL" id="LUUJ01000145">
    <property type="protein sequence ID" value="OAI09801.1"/>
    <property type="molecule type" value="Genomic_DNA"/>
</dbReference>
<dbReference type="EMBL" id="LUUL01000058">
    <property type="protein sequence ID" value="OAI28260.1"/>
    <property type="molecule type" value="Genomic_DNA"/>
</dbReference>
<dbReference type="PROSITE" id="PS50801">
    <property type="entry name" value="STAS"/>
    <property type="match status" value="1"/>
</dbReference>
<comment type="caution">
    <text evidence="2">The sequence shown here is derived from an EMBL/GenBank/DDBJ whole genome shotgun (WGS) entry which is preliminary data.</text>
</comment>
<dbReference type="CDD" id="cd07043">
    <property type="entry name" value="STAS_anti-anti-sigma_factors"/>
    <property type="match status" value="1"/>
</dbReference>
<gene>
    <name evidence="3" type="ORF">A1356_00125</name>
    <name evidence="2" type="ORF">A1507_04520</name>
</gene>
<dbReference type="InterPro" id="IPR002645">
    <property type="entry name" value="STAS_dom"/>
</dbReference>
<feature type="domain" description="STAS" evidence="1">
    <location>
        <begin position="14"/>
        <end position="103"/>
    </location>
</feature>
<accession>A0A177MVY7</accession>
<name>A0A177MVY7_9GAMM</name>
<keyword evidence="4" id="KW-1185">Reference proteome</keyword>